<sequence>MSPSVSPLVVSPILREAAELKIEELNRTKAALKNRYEDNPAVAAAGDDTLKRLEALLDQIKKFDPYLERDDDLPLLSRYVEQAKDDRSVSQAKLLRFEKELREKLAKHANRLEVSSLHVDLLKEALSAEVSLPSMAAKLEKAALDDEFELVEGELEAVYETFEKNTFASKHVDTKAMEEYLSGLFDNSAAEEQLDKLREHIGDYGKDVMEGSEEVDGEIVEWCIVDLLRNGLLSDEKTKTLRGYLQNPIAIRELTSTLNMKSVRHWNWRNYEKGLAVTARQNADGKYCITVEEDIIDMLFLHSLAVGWSMKFKECLKDLISYKGVWPGNALLSNEELDKREYYLLGLRPTYKAKSCTTCHGPPPPPVVEVIPSGPRSGPPPPVWKPKKKKRTGCPPPPPPPAPIPGGPNLNDERYRAYIRDFFLPRLPKLNGSSPESVSANDTQATLLKTLVTEAKLREAFDGSAHGLTANFSSFASSLPHQTVLAVLKFIGVPEQWLDVFARFLAAPLNMGPVVRGTSDQILPRTCGVPVAHGLSAFFEEAVLFFLDLVIHQKTGGYLYRLRDKCYFVGTRSQRTNAQDEVIRFAKATGLPAEVTKPLHVQIGFLNIHVGPEGPEEPEPVSFSIIDAEVEAYARRVKKQLAACGTVFEWIRIWNNTVGTYASHLFGPLANVFGKAHLEAVTQAHNRMLDIIFDGGNLTSHVTSLLVTHLGRPLTDPPFALEAVLYLPTAYGGLGIKNPYITLNLAHNILDTPSSQLDSFLQAEKKYHACAEENFKRMTPDTRAQKLSSIFNDDPARIAAALGESTDPSTFLSLAELTANRERASYPFLPPPPYPSPLTFAPMPALIPAYNALLEEPVDNIPESDKITDEVYRLSGRLDMKRWCRLSGEDRWVLQMYGEECFERYGGLEMWHGDSVPMDVLGMVRDEVGDDEDDDSSVSSFSDV</sequence>
<reference evidence="2" key="1">
    <citation type="journal article" date="2020" name="Stud. Mycol.">
        <title>101 Dothideomycetes genomes: a test case for predicting lifestyles and emergence of pathogens.</title>
        <authorList>
            <person name="Haridas S."/>
            <person name="Albert R."/>
            <person name="Binder M."/>
            <person name="Bloem J."/>
            <person name="Labutti K."/>
            <person name="Salamov A."/>
            <person name="Andreopoulos B."/>
            <person name="Baker S."/>
            <person name="Barry K."/>
            <person name="Bills G."/>
            <person name="Bluhm B."/>
            <person name="Cannon C."/>
            <person name="Castanera R."/>
            <person name="Culley D."/>
            <person name="Daum C."/>
            <person name="Ezra D."/>
            <person name="Gonzalez J."/>
            <person name="Henrissat B."/>
            <person name="Kuo A."/>
            <person name="Liang C."/>
            <person name="Lipzen A."/>
            <person name="Lutzoni F."/>
            <person name="Magnuson J."/>
            <person name="Mondo S."/>
            <person name="Nolan M."/>
            <person name="Ohm R."/>
            <person name="Pangilinan J."/>
            <person name="Park H.-J."/>
            <person name="Ramirez L."/>
            <person name="Alfaro M."/>
            <person name="Sun H."/>
            <person name="Tritt A."/>
            <person name="Yoshinaga Y."/>
            <person name="Zwiers L.-H."/>
            <person name="Turgeon B."/>
            <person name="Goodwin S."/>
            <person name="Spatafora J."/>
            <person name="Crous P."/>
            <person name="Grigoriev I."/>
        </authorList>
    </citation>
    <scope>NUCLEOTIDE SEQUENCE</scope>
    <source>
        <strain evidence="2">CBS 122368</strain>
    </source>
</reference>
<evidence type="ECO:0000256" key="1">
    <source>
        <dbReference type="SAM" id="MobiDB-lite"/>
    </source>
</evidence>
<gene>
    <name evidence="2" type="ORF">BU26DRAFT_523389</name>
</gene>
<dbReference type="AlphaFoldDB" id="A0A6A6I1R9"/>
<dbReference type="PANTHER" id="PTHR37015">
    <property type="entry name" value="REVERSE TRANSCRIPTASE DOMAIN-CONTAINING PROTEIN"/>
    <property type="match status" value="1"/>
</dbReference>
<dbReference type="PANTHER" id="PTHR37015:SF2">
    <property type="entry name" value="REVERSE TRANSCRIPTASE DOMAIN-CONTAINING PROTEIN"/>
    <property type="match status" value="1"/>
</dbReference>
<evidence type="ECO:0008006" key="4">
    <source>
        <dbReference type="Google" id="ProtNLM"/>
    </source>
</evidence>
<accession>A0A6A6I1R9</accession>
<feature type="region of interest" description="Disordered" evidence="1">
    <location>
        <begin position="362"/>
        <end position="410"/>
    </location>
</feature>
<dbReference type="Proteomes" id="UP000800094">
    <property type="component" value="Unassembled WGS sequence"/>
</dbReference>
<dbReference type="OrthoDB" id="74545at2759"/>
<protein>
    <recommendedName>
        <fullName evidence="4">Reverse transcriptase domain-containing protein</fullName>
    </recommendedName>
</protein>
<name>A0A6A6I1R9_9PLEO</name>
<evidence type="ECO:0000313" key="3">
    <source>
        <dbReference type="Proteomes" id="UP000800094"/>
    </source>
</evidence>
<proteinExistence type="predicted"/>
<dbReference type="RefSeq" id="XP_033678817.1">
    <property type="nucleotide sequence ID" value="XM_033830035.1"/>
</dbReference>
<dbReference type="GeneID" id="54583365"/>
<feature type="compositionally biased region" description="Pro residues" evidence="1">
    <location>
        <begin position="394"/>
        <end position="406"/>
    </location>
</feature>
<dbReference type="EMBL" id="ML987204">
    <property type="protein sequence ID" value="KAF2243813.1"/>
    <property type="molecule type" value="Genomic_DNA"/>
</dbReference>
<organism evidence="2 3">
    <name type="scientific">Trematosphaeria pertusa</name>
    <dbReference type="NCBI Taxonomy" id="390896"/>
    <lineage>
        <taxon>Eukaryota</taxon>
        <taxon>Fungi</taxon>
        <taxon>Dikarya</taxon>
        <taxon>Ascomycota</taxon>
        <taxon>Pezizomycotina</taxon>
        <taxon>Dothideomycetes</taxon>
        <taxon>Pleosporomycetidae</taxon>
        <taxon>Pleosporales</taxon>
        <taxon>Massarineae</taxon>
        <taxon>Trematosphaeriaceae</taxon>
        <taxon>Trematosphaeria</taxon>
    </lineage>
</organism>
<keyword evidence="3" id="KW-1185">Reference proteome</keyword>
<evidence type="ECO:0000313" key="2">
    <source>
        <dbReference type="EMBL" id="KAF2243813.1"/>
    </source>
</evidence>